<name>A0A830EDR9_9EURY</name>
<feature type="region of interest" description="Disordered" evidence="1">
    <location>
        <begin position="376"/>
        <end position="412"/>
    </location>
</feature>
<dbReference type="PANTHER" id="PTHR34512">
    <property type="entry name" value="CELL SURFACE PROTEIN"/>
    <property type="match status" value="1"/>
</dbReference>
<dbReference type="RefSeq" id="WP_188785508.1">
    <property type="nucleotide sequence ID" value="NZ_BMOC01000001.1"/>
</dbReference>
<evidence type="ECO:0000256" key="1">
    <source>
        <dbReference type="SAM" id="MobiDB-lite"/>
    </source>
</evidence>
<feature type="region of interest" description="Disordered" evidence="1">
    <location>
        <begin position="1"/>
        <end position="38"/>
    </location>
</feature>
<dbReference type="Proteomes" id="UP000653099">
    <property type="component" value="Unassembled WGS sequence"/>
</dbReference>
<dbReference type="InterPro" id="IPR015943">
    <property type="entry name" value="WD40/YVTN_repeat-like_dom_sf"/>
</dbReference>
<dbReference type="Pfam" id="PF13360">
    <property type="entry name" value="PQQ_2"/>
    <property type="match status" value="1"/>
</dbReference>
<sequence length="444" mass="46187">MTSGVAAQSSGDGEAWPSQGFDSGNTSYNPTGTPLRADPTQLAQVDVGAAHRGDYLLADETLYIHSAENGLGAVEVGSGDLRWQFQEASAPVVPTFVDTPVVGARALDGPLYGVDLSDGTTTNEVSLGMGRGLGIAADGRWFAPLSEGAVVAGQASESGLWRTAVEGVPVRPAVADGRVFVSTIEASSEALDLAFPNEVIEELDAPGRLYALDAEDGEILWEAERVGAGIAAPTARNGRVFWTGDDGDILVHDTETGERVWEYKTNGAFHTSPAVANGIVFAGNEDGSLYALDAETGEQVARPSTGAAVRGGPIVVDDIVYWGDQAGTVVATEVGGGDGGWTFEVEGPVRAMTAGYGRVVVGTDWAYWVLGEAGSGGETANGDSDMTSSPDETTVNEGEPTERQRGFISNGEDEPDFISNGLNMTVLGFLLSVLGILYQMTQGR</sequence>
<evidence type="ECO:0000259" key="2">
    <source>
        <dbReference type="Pfam" id="PF13360"/>
    </source>
</evidence>
<proteinExistence type="predicted"/>
<dbReference type="Gene3D" id="2.130.10.10">
    <property type="entry name" value="YVTN repeat-like/Quinoprotein amine dehydrogenase"/>
    <property type="match status" value="2"/>
</dbReference>
<dbReference type="EMBL" id="BMOC01000001">
    <property type="protein sequence ID" value="GGI95244.1"/>
    <property type="molecule type" value="Genomic_DNA"/>
</dbReference>
<accession>A0A830EDR9</accession>
<reference evidence="3" key="1">
    <citation type="journal article" date="2014" name="Int. J. Syst. Evol. Microbiol.">
        <title>Complete genome sequence of Corynebacterium casei LMG S-19264T (=DSM 44701T), isolated from a smear-ripened cheese.</title>
        <authorList>
            <consortium name="US DOE Joint Genome Institute (JGI-PGF)"/>
            <person name="Walter F."/>
            <person name="Albersmeier A."/>
            <person name="Kalinowski J."/>
            <person name="Ruckert C."/>
        </authorList>
    </citation>
    <scope>NUCLEOTIDE SEQUENCE</scope>
    <source>
        <strain evidence="3">JCM 14359</strain>
    </source>
</reference>
<evidence type="ECO:0000313" key="4">
    <source>
        <dbReference type="Proteomes" id="UP000653099"/>
    </source>
</evidence>
<dbReference type="InterPro" id="IPR018391">
    <property type="entry name" value="PQQ_b-propeller_rpt"/>
</dbReference>
<feature type="compositionally biased region" description="Polar residues" evidence="1">
    <location>
        <begin position="381"/>
        <end position="396"/>
    </location>
</feature>
<dbReference type="InterPro" id="IPR011047">
    <property type="entry name" value="Quinoprotein_ADH-like_sf"/>
</dbReference>
<comment type="caution">
    <text evidence="3">The sequence shown here is derived from an EMBL/GenBank/DDBJ whole genome shotgun (WGS) entry which is preliminary data.</text>
</comment>
<feature type="compositionally biased region" description="Polar residues" evidence="1">
    <location>
        <begin position="1"/>
        <end position="11"/>
    </location>
</feature>
<reference evidence="3" key="2">
    <citation type="submission" date="2020-09" db="EMBL/GenBank/DDBJ databases">
        <authorList>
            <person name="Sun Q."/>
            <person name="Ohkuma M."/>
        </authorList>
    </citation>
    <scope>NUCLEOTIDE SEQUENCE</scope>
    <source>
        <strain evidence="3">JCM 14359</strain>
    </source>
</reference>
<dbReference type="SMART" id="SM00564">
    <property type="entry name" value="PQQ"/>
    <property type="match status" value="5"/>
</dbReference>
<dbReference type="SUPFAM" id="SSF50998">
    <property type="entry name" value="Quinoprotein alcohol dehydrogenase-like"/>
    <property type="match status" value="1"/>
</dbReference>
<gene>
    <name evidence="3" type="ORF">GCM10008995_01780</name>
</gene>
<keyword evidence="4" id="KW-1185">Reference proteome</keyword>
<dbReference type="PANTHER" id="PTHR34512:SF30">
    <property type="entry name" value="OUTER MEMBRANE PROTEIN ASSEMBLY FACTOR BAMB"/>
    <property type="match status" value="1"/>
</dbReference>
<evidence type="ECO:0000313" key="3">
    <source>
        <dbReference type="EMBL" id="GGI95244.1"/>
    </source>
</evidence>
<dbReference type="InterPro" id="IPR002372">
    <property type="entry name" value="PQQ_rpt_dom"/>
</dbReference>
<feature type="compositionally biased region" description="Polar residues" evidence="1">
    <location>
        <begin position="20"/>
        <end position="32"/>
    </location>
</feature>
<protein>
    <recommendedName>
        <fullName evidence="2">Pyrrolo-quinoline quinone repeat domain-containing protein</fullName>
    </recommendedName>
</protein>
<dbReference type="OrthoDB" id="8638at2157"/>
<organism evidence="3 4">
    <name type="scientific">Halobellus salinus</name>
    <dbReference type="NCBI Taxonomy" id="931585"/>
    <lineage>
        <taxon>Archaea</taxon>
        <taxon>Methanobacteriati</taxon>
        <taxon>Methanobacteriota</taxon>
        <taxon>Stenosarchaea group</taxon>
        <taxon>Halobacteria</taxon>
        <taxon>Halobacteriales</taxon>
        <taxon>Haloferacaceae</taxon>
        <taxon>Halobellus</taxon>
    </lineage>
</organism>
<dbReference type="AlphaFoldDB" id="A0A830EDR9"/>
<feature type="domain" description="Pyrrolo-quinoline quinone repeat" evidence="2">
    <location>
        <begin position="207"/>
        <end position="352"/>
    </location>
</feature>